<feature type="transmembrane region" description="Helical" evidence="2">
    <location>
        <begin position="129"/>
        <end position="151"/>
    </location>
</feature>
<evidence type="ECO:0000256" key="2">
    <source>
        <dbReference type="SAM" id="Phobius"/>
    </source>
</evidence>
<dbReference type="PANTHER" id="PTHR10791">
    <property type="entry name" value="RAG1-ACTIVATING PROTEIN 1"/>
    <property type="match status" value="1"/>
</dbReference>
<sequence>MHSSSASLQAHASSTCESASTASSPNPKWIRSEGNKREKYKIDVDSHRQSTTKMKRSIEFNGWDNFHKIRAVKRDGIFSGLVGDCGWDPRRMFFSLRSCEGSETGHYVDAIFSSGLWAAYAFYTNQPIVLFGNVFSFSIQTIFVCLSLYLAPNKAQNATTLKYMFHKISVFVVILLLARCLCHGSRCIQILGIASMLFSLYCYLKTINVMREAQQKGNLRMPALVTLSALMWLTYGLARSEHYIAVTMCIRFGCWSAWHPLQHARPRRRSNTFEYNGDSLSRVFISNALS</sequence>
<accession>D7MTM6</accession>
<dbReference type="STRING" id="81972.D7MTM6"/>
<dbReference type="PANTHER" id="PTHR10791:SF22">
    <property type="entry name" value="BIDIRECTIONAL SUGAR TRANSPORTER SWEET11"/>
    <property type="match status" value="1"/>
</dbReference>
<evidence type="ECO:0000313" key="3">
    <source>
        <dbReference type="EMBL" id="EFH40553.1"/>
    </source>
</evidence>
<keyword evidence="2" id="KW-1133">Transmembrane helix</keyword>
<keyword evidence="2" id="KW-0472">Membrane</keyword>
<dbReference type="eggNOG" id="KOG1623">
    <property type="taxonomic scope" value="Eukaryota"/>
</dbReference>
<dbReference type="EMBL" id="GL348720">
    <property type="protein sequence ID" value="EFH40553.1"/>
    <property type="molecule type" value="Genomic_DNA"/>
</dbReference>
<keyword evidence="4" id="KW-1185">Reference proteome</keyword>
<feature type="transmembrane region" description="Helical" evidence="2">
    <location>
        <begin position="163"/>
        <end position="182"/>
    </location>
</feature>
<protein>
    <submittedName>
        <fullName evidence="3">Predicted protein</fullName>
    </submittedName>
</protein>
<keyword evidence="2" id="KW-0812">Transmembrane</keyword>
<proteinExistence type="predicted"/>
<evidence type="ECO:0000313" key="4">
    <source>
        <dbReference type="Proteomes" id="UP000008694"/>
    </source>
</evidence>
<feature type="transmembrane region" description="Helical" evidence="2">
    <location>
        <begin position="219"/>
        <end position="237"/>
    </location>
</feature>
<dbReference type="Proteomes" id="UP000008694">
    <property type="component" value="Unassembled WGS sequence"/>
</dbReference>
<reference evidence="4" key="1">
    <citation type="journal article" date="2011" name="Nat. Genet.">
        <title>The Arabidopsis lyrata genome sequence and the basis of rapid genome size change.</title>
        <authorList>
            <person name="Hu T.T."/>
            <person name="Pattyn P."/>
            <person name="Bakker E.G."/>
            <person name="Cao J."/>
            <person name="Cheng J.-F."/>
            <person name="Clark R.M."/>
            <person name="Fahlgren N."/>
            <person name="Fawcett J.A."/>
            <person name="Grimwood J."/>
            <person name="Gundlach H."/>
            <person name="Haberer G."/>
            <person name="Hollister J.D."/>
            <person name="Ossowski S."/>
            <person name="Ottilar R.P."/>
            <person name="Salamov A.A."/>
            <person name="Schneeberger K."/>
            <person name="Spannagl M."/>
            <person name="Wang X."/>
            <person name="Yang L."/>
            <person name="Nasrallah M.E."/>
            <person name="Bergelson J."/>
            <person name="Carrington J.C."/>
            <person name="Gaut B.S."/>
            <person name="Schmutz J."/>
            <person name="Mayer K.F.X."/>
            <person name="Van de Peer Y."/>
            <person name="Grigoriev I.V."/>
            <person name="Nordborg M."/>
            <person name="Weigel D."/>
            <person name="Guo Y.-L."/>
        </authorList>
    </citation>
    <scope>NUCLEOTIDE SEQUENCE [LARGE SCALE GENOMIC DNA]</scope>
    <source>
        <strain evidence="4">cv. MN47</strain>
    </source>
</reference>
<dbReference type="HOGENOM" id="CLU_960894_0_0_1"/>
<dbReference type="Gramene" id="Al_scaffold_0008_1814">
    <property type="protein sequence ID" value="Al_scaffold_0008_1814"/>
    <property type="gene ID" value="Al_scaffold_0008_1814"/>
</dbReference>
<name>D7MTM6_ARALL</name>
<feature type="region of interest" description="Disordered" evidence="1">
    <location>
        <begin position="1"/>
        <end position="32"/>
    </location>
</feature>
<dbReference type="AlphaFoldDB" id="D7MTM6"/>
<gene>
    <name evidence="3" type="ORF">ARALYDRAFT_684994</name>
</gene>
<feature type="compositionally biased region" description="Low complexity" evidence="1">
    <location>
        <begin position="1"/>
        <end position="24"/>
    </location>
</feature>
<feature type="transmembrane region" description="Helical" evidence="2">
    <location>
        <begin position="188"/>
        <end position="207"/>
    </location>
</feature>
<dbReference type="GO" id="GO:0016020">
    <property type="term" value="C:membrane"/>
    <property type="evidence" value="ECO:0007669"/>
    <property type="project" value="TreeGrafter"/>
</dbReference>
<dbReference type="InterPro" id="IPR047664">
    <property type="entry name" value="SWEET"/>
</dbReference>
<evidence type="ECO:0000256" key="1">
    <source>
        <dbReference type="SAM" id="MobiDB-lite"/>
    </source>
</evidence>
<organism evidence="4">
    <name type="scientific">Arabidopsis lyrata subsp. lyrata</name>
    <name type="common">Lyre-leaved rock-cress</name>
    <dbReference type="NCBI Taxonomy" id="81972"/>
    <lineage>
        <taxon>Eukaryota</taxon>
        <taxon>Viridiplantae</taxon>
        <taxon>Streptophyta</taxon>
        <taxon>Embryophyta</taxon>
        <taxon>Tracheophyta</taxon>
        <taxon>Spermatophyta</taxon>
        <taxon>Magnoliopsida</taxon>
        <taxon>eudicotyledons</taxon>
        <taxon>Gunneridae</taxon>
        <taxon>Pentapetalae</taxon>
        <taxon>rosids</taxon>
        <taxon>malvids</taxon>
        <taxon>Brassicales</taxon>
        <taxon>Brassicaceae</taxon>
        <taxon>Camelineae</taxon>
        <taxon>Arabidopsis</taxon>
    </lineage>
</organism>
<dbReference type="GO" id="GO:0051119">
    <property type="term" value="F:sugar transmembrane transporter activity"/>
    <property type="evidence" value="ECO:0007669"/>
    <property type="project" value="InterPro"/>
</dbReference>